<dbReference type="OrthoDB" id="9791689at2"/>
<dbReference type="RefSeq" id="WP_129218131.1">
    <property type="nucleotide sequence ID" value="NZ_QYBC01000003.1"/>
</dbReference>
<evidence type="ECO:0000313" key="5">
    <source>
        <dbReference type="Proteomes" id="UP000289411"/>
    </source>
</evidence>
<dbReference type="Proteomes" id="UP000289411">
    <property type="component" value="Unassembled WGS sequence"/>
</dbReference>
<accession>A0A4Q2RFF8</accession>
<evidence type="ECO:0000256" key="1">
    <source>
        <dbReference type="ARBA" id="ARBA00023002"/>
    </source>
</evidence>
<evidence type="ECO:0000313" key="4">
    <source>
        <dbReference type="EMBL" id="RYB06776.1"/>
    </source>
</evidence>
<dbReference type="InterPro" id="IPR050493">
    <property type="entry name" value="FAD-dep_Monooxygenase_BioMet"/>
</dbReference>
<reference evidence="4 5" key="1">
    <citation type="submission" date="2018-09" db="EMBL/GenBank/DDBJ databases">
        <authorList>
            <person name="Grouzdev D.S."/>
            <person name="Krutkina M.S."/>
        </authorList>
    </citation>
    <scope>NUCLEOTIDE SEQUENCE [LARGE SCALE GENOMIC DNA]</scope>
    <source>
        <strain evidence="4 5">RmlP001</strain>
    </source>
</reference>
<proteinExistence type="predicted"/>
<keyword evidence="1" id="KW-0560">Oxidoreductase</keyword>
<gene>
    <name evidence="4" type="ORF">D3272_05480</name>
</gene>
<feature type="domain" description="FAD-binding" evidence="3">
    <location>
        <begin position="295"/>
        <end position="350"/>
    </location>
</feature>
<dbReference type="AlphaFoldDB" id="A0A4Q2RFF8"/>
<dbReference type="Pfam" id="PF01494">
    <property type="entry name" value="FAD_binding_3"/>
    <property type="match status" value="1"/>
</dbReference>
<comment type="caution">
    <text evidence="4">The sequence shown here is derived from an EMBL/GenBank/DDBJ whole genome shotgun (WGS) entry which is preliminary data.</text>
</comment>
<evidence type="ECO:0000256" key="2">
    <source>
        <dbReference type="ARBA" id="ARBA00023033"/>
    </source>
</evidence>
<dbReference type="PRINTS" id="PR00420">
    <property type="entry name" value="RNGMNOXGNASE"/>
</dbReference>
<dbReference type="SUPFAM" id="SSF51905">
    <property type="entry name" value="FAD/NAD(P)-binding domain"/>
    <property type="match status" value="1"/>
</dbReference>
<dbReference type="EMBL" id="QYBC01000003">
    <property type="protein sequence ID" value="RYB06776.1"/>
    <property type="molecule type" value="Genomic_DNA"/>
</dbReference>
<name>A0A4Q2RFF8_9HYPH</name>
<dbReference type="InterPro" id="IPR036188">
    <property type="entry name" value="FAD/NAD-bd_sf"/>
</dbReference>
<keyword evidence="2 4" id="KW-0503">Monooxygenase</keyword>
<protein>
    <submittedName>
        <fullName evidence="4">FAD-dependent monooxygenase</fullName>
    </submittedName>
</protein>
<evidence type="ECO:0000259" key="3">
    <source>
        <dbReference type="Pfam" id="PF01494"/>
    </source>
</evidence>
<dbReference type="GO" id="GO:0071949">
    <property type="term" value="F:FAD binding"/>
    <property type="evidence" value="ECO:0007669"/>
    <property type="project" value="InterPro"/>
</dbReference>
<keyword evidence="5" id="KW-1185">Reference proteome</keyword>
<reference evidence="4 5" key="2">
    <citation type="submission" date="2019-02" db="EMBL/GenBank/DDBJ databases">
        <title>'Lichenibacterium ramalinii' gen. nov. sp. nov., 'Lichenibacterium minor' gen. nov. sp. nov.</title>
        <authorList>
            <person name="Pankratov T."/>
        </authorList>
    </citation>
    <scope>NUCLEOTIDE SEQUENCE [LARGE SCALE GENOMIC DNA]</scope>
    <source>
        <strain evidence="4 5">RmlP001</strain>
    </source>
</reference>
<organism evidence="4 5">
    <name type="scientific">Lichenibacterium ramalinae</name>
    <dbReference type="NCBI Taxonomy" id="2316527"/>
    <lineage>
        <taxon>Bacteria</taxon>
        <taxon>Pseudomonadati</taxon>
        <taxon>Pseudomonadota</taxon>
        <taxon>Alphaproteobacteria</taxon>
        <taxon>Hyphomicrobiales</taxon>
        <taxon>Lichenihabitantaceae</taxon>
        <taxon>Lichenibacterium</taxon>
    </lineage>
</organism>
<dbReference type="GO" id="GO:0004497">
    <property type="term" value="F:monooxygenase activity"/>
    <property type="evidence" value="ECO:0007669"/>
    <property type="project" value="UniProtKB-KW"/>
</dbReference>
<sequence>MSRTKPRIVVVGAGIAGSLIVSGLRDRTDCEVVCLERAGAADHAEAGTGLNIGPNAMACLDLHLPREAAAIRAASLPWNRWTVALTSGEVLMDLPLARVADTPGIRIRWAELYALLRRPIAPFVTYGAEVTECVMAAGDRAVRYRDRTTGESREIRDIDLLVAGDGRYSLVRQAVLGGPEVPHMLDVCLYRILFPAGPVCPIDDYGQWFNGPNRLLAFRVPGDLVYCAGSFPIPPGAATPDHMKRPEALAARYRPAGRPPSREAAYLIDAVVRNVDAIHWARLQEGCVTFSGTPGVLLMGDAAHPMVPTLGQGATQACEDACVAVDEIAAALSAGQPLDRVPAWVEERRAERARFVVSLSRDATDTMLAGADPVAGTALKATPAFQGRLSRLYRDIPERRSVGRARDVDSVE</sequence>
<dbReference type="PANTHER" id="PTHR13789">
    <property type="entry name" value="MONOOXYGENASE"/>
    <property type="match status" value="1"/>
</dbReference>
<dbReference type="InterPro" id="IPR002938">
    <property type="entry name" value="FAD-bd"/>
</dbReference>
<dbReference type="Gene3D" id="3.50.50.60">
    <property type="entry name" value="FAD/NAD(P)-binding domain"/>
    <property type="match status" value="1"/>
</dbReference>
<dbReference type="PANTHER" id="PTHR13789:SF309">
    <property type="entry name" value="PUTATIVE (AFU_ORTHOLOGUE AFUA_6G14510)-RELATED"/>
    <property type="match status" value="1"/>
</dbReference>